<proteinExistence type="predicted"/>
<feature type="transmembrane region" description="Helical" evidence="1">
    <location>
        <begin position="36"/>
        <end position="55"/>
    </location>
</feature>
<feature type="transmembrane region" description="Helical" evidence="1">
    <location>
        <begin position="76"/>
        <end position="98"/>
    </location>
</feature>
<dbReference type="Proteomes" id="UP000074294">
    <property type="component" value="Unassembled WGS sequence"/>
</dbReference>
<protein>
    <recommendedName>
        <fullName evidence="4">DUF2178 domain-containing protein</fullName>
    </recommendedName>
</protein>
<dbReference type="Pfam" id="PF09946">
    <property type="entry name" value="DUF2178"/>
    <property type="match status" value="1"/>
</dbReference>
<comment type="caution">
    <text evidence="2">The sequence shown here is derived from an EMBL/GenBank/DDBJ whole genome shotgun (WGS) entry which is preliminary data.</text>
</comment>
<keyword evidence="1" id="KW-0472">Membrane</keyword>
<dbReference type="InterPro" id="IPR019235">
    <property type="entry name" value="DUF2178_TM"/>
</dbReference>
<reference evidence="2 3" key="1">
    <citation type="journal article" date="2016" name="Nat. Microbiol.">
        <title>Genomic inference of the metabolism of cosmopolitan subsurface Archaea, Hadesarchaea.</title>
        <authorList>
            <person name="Baker B.J."/>
            <person name="Saw J.H."/>
            <person name="Lind A.E."/>
            <person name="Lazar C.S."/>
            <person name="Hinrichs K.-U."/>
            <person name="Teske A.P."/>
            <person name="Ettema T.J."/>
        </authorList>
    </citation>
    <scope>NUCLEOTIDE SEQUENCE [LARGE SCALE GENOMIC DNA]</scope>
</reference>
<keyword evidence="1" id="KW-1133">Transmembrane helix</keyword>
<evidence type="ECO:0008006" key="4">
    <source>
        <dbReference type="Google" id="ProtNLM"/>
    </source>
</evidence>
<evidence type="ECO:0000313" key="3">
    <source>
        <dbReference type="Proteomes" id="UP000074294"/>
    </source>
</evidence>
<dbReference type="STRING" id="1776334.APZ16_03290"/>
<gene>
    <name evidence="2" type="ORF">APZ16_03290</name>
</gene>
<dbReference type="EMBL" id="LQMQ01000057">
    <property type="protein sequence ID" value="KUO39678.1"/>
    <property type="molecule type" value="Genomic_DNA"/>
</dbReference>
<feature type="transmembrane region" description="Helical" evidence="1">
    <location>
        <begin position="104"/>
        <end position="126"/>
    </location>
</feature>
<keyword evidence="1" id="KW-0812">Transmembrane</keyword>
<dbReference type="AlphaFoldDB" id="A0A147JT45"/>
<evidence type="ECO:0000313" key="2">
    <source>
        <dbReference type="EMBL" id="KUO39678.1"/>
    </source>
</evidence>
<sequence length="132" mass="14736">MVKKLNVKRYELYRRAIMIAVALLVGLSAVTGEFALAISSVVIGLLILYSIKGRVEQVLVDERAFKISEKASRRTIQVVGTVTAIVGLIMIVLGRGGYPALTDFGMALTYLAIFLLAVYLMFYRYYSWKFGE</sequence>
<organism evidence="2 3">
    <name type="scientific">Hadarchaeum yellowstonense</name>
    <dbReference type="NCBI Taxonomy" id="1776334"/>
    <lineage>
        <taxon>Archaea</taxon>
        <taxon>Methanobacteriati</taxon>
        <taxon>Candidatus Hadarchaeota</taxon>
        <taxon>Candidatus Hadarchaeia</taxon>
        <taxon>Candidatus Hadarchaeales</taxon>
        <taxon>Candidatus Hadarchaeaceae</taxon>
        <taxon>Candidatus Hadarchaeum</taxon>
    </lineage>
</organism>
<feature type="transmembrane region" description="Helical" evidence="1">
    <location>
        <begin position="12"/>
        <end position="30"/>
    </location>
</feature>
<evidence type="ECO:0000256" key="1">
    <source>
        <dbReference type="SAM" id="Phobius"/>
    </source>
</evidence>
<accession>A0A147JT45</accession>
<name>A0A147JT45_HADYE</name>